<dbReference type="PRINTS" id="PR00455">
    <property type="entry name" value="HTHTETR"/>
</dbReference>
<keyword evidence="7" id="KW-1185">Reference proteome</keyword>
<organism evidence="6 7">
    <name type="scientific">Leptospira ilyithenensis</name>
    <dbReference type="NCBI Taxonomy" id="2484901"/>
    <lineage>
        <taxon>Bacteria</taxon>
        <taxon>Pseudomonadati</taxon>
        <taxon>Spirochaetota</taxon>
        <taxon>Spirochaetia</taxon>
        <taxon>Leptospirales</taxon>
        <taxon>Leptospiraceae</taxon>
        <taxon>Leptospira</taxon>
    </lineage>
</organism>
<sequence length="199" mass="22377">MKVKEHKIRYEKGHKETTRKHIIDIASKQFRKGGVEAVGLAGLMKDAGLTNGAFYAHFKSKEDLVREVLVAAFDSQLKMLSEAQKHGLKLEDAIRDYLSPQKRDNVEDSCPAAALMAEVARHSKPTRKVFSEKVHLLLDLFSSQIRDKDPKKRERKAISIYAQLVGSLQLARVETDKEKSNLILRSGIDAALELANLKN</sequence>
<feature type="DNA-binding region" description="H-T-H motif" evidence="4">
    <location>
        <begin position="39"/>
        <end position="58"/>
    </location>
</feature>
<keyword evidence="1" id="KW-0805">Transcription regulation</keyword>
<evidence type="ECO:0000256" key="4">
    <source>
        <dbReference type="PROSITE-ProRule" id="PRU00335"/>
    </source>
</evidence>
<evidence type="ECO:0000259" key="5">
    <source>
        <dbReference type="PROSITE" id="PS50977"/>
    </source>
</evidence>
<dbReference type="PROSITE" id="PS50977">
    <property type="entry name" value="HTH_TETR_2"/>
    <property type="match status" value="1"/>
</dbReference>
<keyword evidence="3" id="KW-0804">Transcription</keyword>
<gene>
    <name evidence="6" type="ORF">EHS11_01645</name>
</gene>
<dbReference type="InterPro" id="IPR001647">
    <property type="entry name" value="HTH_TetR"/>
</dbReference>
<reference evidence="6" key="1">
    <citation type="journal article" date="2019" name="PLoS Negl. Trop. Dis.">
        <title>Revisiting the worldwide diversity of Leptospira species in the environment.</title>
        <authorList>
            <person name="Vincent A.T."/>
            <person name="Schiettekatte O."/>
            <person name="Bourhy P."/>
            <person name="Veyrier F.J."/>
            <person name="Picardeau M."/>
        </authorList>
    </citation>
    <scope>NUCLEOTIDE SEQUENCE [LARGE SCALE GENOMIC DNA]</scope>
    <source>
        <strain evidence="6">201400974</strain>
    </source>
</reference>
<comment type="caution">
    <text evidence="6">The sequence shown here is derived from an EMBL/GenBank/DDBJ whole genome shotgun (WGS) entry which is preliminary data.</text>
</comment>
<protein>
    <submittedName>
        <fullName evidence="6">TetR family transcriptional regulator</fullName>
    </submittedName>
</protein>
<evidence type="ECO:0000313" key="6">
    <source>
        <dbReference type="EMBL" id="TGN14463.1"/>
    </source>
</evidence>
<dbReference type="EMBL" id="RQHV01000004">
    <property type="protein sequence ID" value="TGN14463.1"/>
    <property type="molecule type" value="Genomic_DNA"/>
</dbReference>
<dbReference type="PANTHER" id="PTHR47506">
    <property type="entry name" value="TRANSCRIPTIONAL REGULATORY PROTEIN"/>
    <property type="match status" value="1"/>
</dbReference>
<dbReference type="SUPFAM" id="SSF48498">
    <property type="entry name" value="Tetracyclin repressor-like, C-terminal domain"/>
    <property type="match status" value="1"/>
</dbReference>
<dbReference type="SUPFAM" id="SSF46689">
    <property type="entry name" value="Homeodomain-like"/>
    <property type="match status" value="1"/>
</dbReference>
<dbReference type="InterPro" id="IPR009057">
    <property type="entry name" value="Homeodomain-like_sf"/>
</dbReference>
<dbReference type="GO" id="GO:0003677">
    <property type="term" value="F:DNA binding"/>
    <property type="evidence" value="ECO:0007669"/>
    <property type="project" value="UniProtKB-UniRule"/>
</dbReference>
<dbReference type="Pfam" id="PF00440">
    <property type="entry name" value="TetR_N"/>
    <property type="match status" value="1"/>
</dbReference>
<dbReference type="AlphaFoldDB" id="A0A4R9LXG6"/>
<dbReference type="Proteomes" id="UP000298264">
    <property type="component" value="Unassembled WGS sequence"/>
</dbReference>
<dbReference type="Gene3D" id="1.10.10.60">
    <property type="entry name" value="Homeodomain-like"/>
    <property type="match status" value="1"/>
</dbReference>
<dbReference type="RefSeq" id="WP_135762683.1">
    <property type="nucleotide sequence ID" value="NZ_RQHV01000004.1"/>
</dbReference>
<name>A0A4R9LXG6_9LEPT</name>
<proteinExistence type="predicted"/>
<evidence type="ECO:0000256" key="3">
    <source>
        <dbReference type="ARBA" id="ARBA00023163"/>
    </source>
</evidence>
<dbReference type="InterPro" id="IPR036271">
    <property type="entry name" value="Tet_transcr_reg_TetR-rel_C_sf"/>
</dbReference>
<evidence type="ECO:0000256" key="1">
    <source>
        <dbReference type="ARBA" id="ARBA00023015"/>
    </source>
</evidence>
<evidence type="ECO:0000313" key="7">
    <source>
        <dbReference type="Proteomes" id="UP000298264"/>
    </source>
</evidence>
<evidence type="ECO:0000256" key="2">
    <source>
        <dbReference type="ARBA" id="ARBA00023125"/>
    </source>
</evidence>
<accession>A0A4R9LXG6</accession>
<dbReference type="OrthoDB" id="362563at2"/>
<feature type="domain" description="HTH tetR-type" evidence="5">
    <location>
        <begin position="16"/>
        <end position="76"/>
    </location>
</feature>
<keyword evidence="2 4" id="KW-0238">DNA-binding</keyword>
<dbReference type="Gene3D" id="1.10.357.10">
    <property type="entry name" value="Tetracycline Repressor, domain 2"/>
    <property type="match status" value="1"/>
</dbReference>
<dbReference type="PANTHER" id="PTHR47506:SF7">
    <property type="entry name" value="TRANSCRIPTIONAL REGULATORY PROTEIN"/>
    <property type="match status" value="1"/>
</dbReference>